<keyword evidence="1" id="KW-1133">Transmembrane helix</keyword>
<sequence length="298" mass="32241">MFKNTLIKGVLLVGFGSMSYGVLATFVKMAYHEGYSTAEVTTSQFIIGLIGLLLINGFQRIRNKEKALQATKKNIFQLMLAGTSMGFTTIFYYLSVKYIPVSIGIVLLMQTVWMSVILEAILNKEFPSVKKIVSVAIVLVGTLLATNLLSTSTSINWIGIGFGLLAAASFTTTMFTANSIAVSLSTPQRSLYMLMGGAIVVFTFLAYTQTGTFHLAVFAKWGLVLALFGTIIPPILMNAGFPITGIGLGSIISAIELPTSVLMAYFLLNESIIGTQWLGIALILFAIIIINIPKKTDF</sequence>
<dbReference type="PANTHER" id="PTHR22911">
    <property type="entry name" value="ACYL-MALONYL CONDENSING ENZYME-RELATED"/>
    <property type="match status" value="1"/>
</dbReference>
<reference evidence="3 4" key="1">
    <citation type="submission" date="2017-04" db="EMBL/GenBank/DDBJ databases">
        <title>Compelte genome sequence of WV33.</title>
        <authorList>
            <person name="Lee P.C."/>
        </authorList>
    </citation>
    <scope>NUCLEOTIDE SEQUENCE [LARGE SCALE GENOMIC DNA]</scope>
    <source>
        <strain evidence="3 4">WV33</strain>
    </source>
</reference>
<feature type="transmembrane region" description="Helical" evidence="1">
    <location>
        <begin position="101"/>
        <end position="120"/>
    </location>
</feature>
<feature type="transmembrane region" description="Helical" evidence="1">
    <location>
        <begin position="190"/>
        <end position="207"/>
    </location>
</feature>
<feature type="domain" description="EamA" evidence="2">
    <location>
        <begin position="158"/>
        <end position="291"/>
    </location>
</feature>
<keyword evidence="1" id="KW-0812">Transmembrane</keyword>
<feature type="transmembrane region" description="Helical" evidence="1">
    <location>
        <begin position="34"/>
        <end position="55"/>
    </location>
</feature>
<dbReference type="OrthoDB" id="3180815at2"/>
<name>A0A2S1LCM5_9FLAO</name>
<dbReference type="GO" id="GO:0016020">
    <property type="term" value="C:membrane"/>
    <property type="evidence" value="ECO:0007669"/>
    <property type="project" value="InterPro"/>
</dbReference>
<accession>A0A2S1LCM5</accession>
<feature type="transmembrane region" description="Helical" evidence="1">
    <location>
        <begin position="132"/>
        <end position="149"/>
    </location>
</feature>
<feature type="transmembrane region" description="Helical" evidence="1">
    <location>
        <begin position="155"/>
        <end position="178"/>
    </location>
</feature>
<dbReference type="Pfam" id="PF00892">
    <property type="entry name" value="EamA"/>
    <property type="match status" value="2"/>
</dbReference>
<dbReference type="EMBL" id="CP020918">
    <property type="protein sequence ID" value="AWG21505.1"/>
    <property type="molecule type" value="Genomic_DNA"/>
</dbReference>
<dbReference type="InterPro" id="IPR037185">
    <property type="entry name" value="EmrE-like"/>
</dbReference>
<organism evidence="3 4">
    <name type="scientific">Flavobacterium faecale</name>
    <dbReference type="NCBI Taxonomy" id="1355330"/>
    <lineage>
        <taxon>Bacteria</taxon>
        <taxon>Pseudomonadati</taxon>
        <taxon>Bacteroidota</taxon>
        <taxon>Flavobacteriia</taxon>
        <taxon>Flavobacteriales</taxon>
        <taxon>Flavobacteriaceae</taxon>
        <taxon>Flavobacterium</taxon>
    </lineage>
</organism>
<dbReference type="AlphaFoldDB" id="A0A2S1LCM5"/>
<feature type="transmembrane region" description="Helical" evidence="1">
    <location>
        <begin position="75"/>
        <end position="95"/>
    </location>
</feature>
<keyword evidence="4" id="KW-1185">Reference proteome</keyword>
<dbReference type="RefSeq" id="WP_108740443.1">
    <property type="nucleotide sequence ID" value="NZ_CP020918.1"/>
</dbReference>
<evidence type="ECO:0000259" key="2">
    <source>
        <dbReference type="Pfam" id="PF00892"/>
    </source>
</evidence>
<dbReference type="InterPro" id="IPR000620">
    <property type="entry name" value="EamA_dom"/>
</dbReference>
<dbReference type="Proteomes" id="UP000244527">
    <property type="component" value="Chromosome"/>
</dbReference>
<gene>
    <name evidence="3" type="ORF">FFWV33_08165</name>
</gene>
<evidence type="ECO:0000256" key="1">
    <source>
        <dbReference type="SAM" id="Phobius"/>
    </source>
</evidence>
<feature type="domain" description="EamA" evidence="2">
    <location>
        <begin position="8"/>
        <end position="145"/>
    </location>
</feature>
<keyword evidence="1" id="KW-0472">Membrane</keyword>
<feature type="transmembrane region" description="Helical" evidence="1">
    <location>
        <begin position="213"/>
        <end position="236"/>
    </location>
</feature>
<evidence type="ECO:0000313" key="3">
    <source>
        <dbReference type="EMBL" id="AWG21505.1"/>
    </source>
</evidence>
<evidence type="ECO:0000313" key="4">
    <source>
        <dbReference type="Proteomes" id="UP000244527"/>
    </source>
</evidence>
<protein>
    <submittedName>
        <fullName evidence="3">EamA family transporter</fullName>
    </submittedName>
</protein>
<feature type="transmembrane region" description="Helical" evidence="1">
    <location>
        <begin position="274"/>
        <end position="292"/>
    </location>
</feature>
<proteinExistence type="predicted"/>
<dbReference type="SUPFAM" id="SSF103481">
    <property type="entry name" value="Multidrug resistance efflux transporter EmrE"/>
    <property type="match status" value="2"/>
</dbReference>
<feature type="transmembrane region" description="Helical" evidence="1">
    <location>
        <begin position="248"/>
        <end position="268"/>
    </location>
</feature>
<dbReference type="KEGG" id="ffa:FFWV33_08165"/>
<dbReference type="PANTHER" id="PTHR22911:SF137">
    <property type="entry name" value="SOLUTE CARRIER FAMILY 35 MEMBER G2-RELATED"/>
    <property type="match status" value="1"/>
</dbReference>